<dbReference type="GO" id="GO:0000381">
    <property type="term" value="P:regulation of alternative mRNA splicing, via spliceosome"/>
    <property type="evidence" value="ECO:0007669"/>
    <property type="project" value="TreeGrafter"/>
</dbReference>
<dbReference type="InterPro" id="IPR035979">
    <property type="entry name" value="RBD_domain_sf"/>
</dbReference>
<dbReference type="VEuPathDB" id="ToxoDB:TGP89_321630"/>
<feature type="region of interest" description="Disordered" evidence="2">
    <location>
        <begin position="169"/>
        <end position="195"/>
    </location>
</feature>
<reference evidence="4 5" key="1">
    <citation type="submission" date="2014-03" db="EMBL/GenBank/DDBJ databases">
        <authorList>
            <person name="Sibley D."/>
            <person name="Venepally P."/>
            <person name="Karamycheva S."/>
            <person name="Hadjithomas M."/>
            <person name="Khan A."/>
            <person name="Brunk B."/>
            <person name="Roos D."/>
            <person name="Caler E."/>
            <person name="Lorenzi H."/>
        </authorList>
    </citation>
    <scope>NUCLEOTIDE SEQUENCE [LARGE SCALE GENOMIC DNA]</scope>
    <source>
        <strain evidence="5">p89</strain>
    </source>
</reference>
<dbReference type="Proteomes" id="UP000028828">
    <property type="component" value="Unassembled WGS sequence"/>
</dbReference>
<dbReference type="AlphaFoldDB" id="A0A086J7E0"/>
<feature type="compositionally biased region" description="Basic and acidic residues" evidence="2">
    <location>
        <begin position="178"/>
        <end position="189"/>
    </location>
</feature>
<feature type="domain" description="RRM" evidence="3">
    <location>
        <begin position="230"/>
        <end position="302"/>
    </location>
</feature>
<dbReference type="Pfam" id="PF00076">
    <property type="entry name" value="RRM_1"/>
    <property type="match status" value="2"/>
</dbReference>
<dbReference type="InterPro" id="IPR051974">
    <property type="entry name" value="PUF60_regulator"/>
</dbReference>
<accession>A0A086J7E0</accession>
<dbReference type="GO" id="GO:0006376">
    <property type="term" value="P:mRNA splice site recognition"/>
    <property type="evidence" value="ECO:0007669"/>
    <property type="project" value="TreeGrafter"/>
</dbReference>
<dbReference type="GO" id="GO:0000380">
    <property type="term" value="P:alternative mRNA splicing, via spliceosome"/>
    <property type="evidence" value="ECO:0007669"/>
    <property type="project" value="TreeGrafter"/>
</dbReference>
<protein>
    <submittedName>
        <fullName evidence="4">RNA recognition motif-containing protein</fullName>
    </submittedName>
</protein>
<sequence length="400" mass="45692">MTRGRHKRARDESLSSESRSRHASRSRSPEDFREEEIRHREGEQPLLFTPEPRRERAPPRNANTEWQDKISRAIGKDRPVTEAMREKWAKQRERRIYITSLKVPVSEEELRAVFQSFGEIKQVYIPPREDEKKRTTYALMDFATLEAAQTAVQAMNNFRFKGQRIQVAHASPAMGHHASREAQKDEGPKRVSVSKRAATPSTGLFGVATYQQFATRAESEDLANPLSGSKVVKVTNLPEGFSEAEVKQVFDVFGSITTLDHFPHRREAYIHFFEKSHANTAVATMHGFDVGGNTLHVTLDARNGDAPSTLIVLKNLMEVAELDDDVKDEIYQECLKHGKVVEVRVHVVASTQEVRAFALYQLPEQANRAVRVLNERSFAKRKVKCELYDMAAYSQRRYEL</sequence>
<dbReference type="PROSITE" id="PS50102">
    <property type="entry name" value="RRM"/>
    <property type="match status" value="2"/>
</dbReference>
<dbReference type="PANTHER" id="PTHR47330">
    <property type="entry name" value="POLY(U)-BINDING-SPLICING FACTOR PUF60-B-RELATED"/>
    <property type="match status" value="1"/>
</dbReference>
<dbReference type="CDD" id="cd12374">
    <property type="entry name" value="RRM_UHM_SPF45_PUF60"/>
    <property type="match status" value="1"/>
</dbReference>
<keyword evidence="1" id="KW-0694">RNA-binding</keyword>
<evidence type="ECO:0000313" key="4">
    <source>
        <dbReference type="EMBL" id="KFG28058.1"/>
    </source>
</evidence>
<dbReference type="InterPro" id="IPR012677">
    <property type="entry name" value="Nucleotide-bd_a/b_plait_sf"/>
</dbReference>
<dbReference type="CDD" id="cd00590">
    <property type="entry name" value="RRM_SF"/>
    <property type="match status" value="2"/>
</dbReference>
<feature type="region of interest" description="Disordered" evidence="2">
    <location>
        <begin position="1"/>
        <end position="65"/>
    </location>
</feature>
<evidence type="ECO:0000259" key="3">
    <source>
        <dbReference type="PROSITE" id="PS50102"/>
    </source>
</evidence>
<dbReference type="InterPro" id="IPR003954">
    <property type="entry name" value="RRM_euk-type"/>
</dbReference>
<feature type="compositionally biased region" description="Basic and acidic residues" evidence="2">
    <location>
        <begin position="27"/>
        <end position="43"/>
    </location>
</feature>
<dbReference type="InterPro" id="IPR000504">
    <property type="entry name" value="RRM_dom"/>
</dbReference>
<dbReference type="PANTHER" id="PTHR47330:SF1">
    <property type="entry name" value="POLY(U)-BINDING-SPLICING FACTOR PUF60"/>
    <property type="match status" value="1"/>
</dbReference>
<name>A0A086J7E0_TOXGO</name>
<proteinExistence type="predicted"/>
<dbReference type="GO" id="GO:0071011">
    <property type="term" value="C:precatalytic spliceosome"/>
    <property type="evidence" value="ECO:0007669"/>
    <property type="project" value="TreeGrafter"/>
</dbReference>
<feature type="domain" description="RRM" evidence="3">
    <location>
        <begin position="94"/>
        <end position="172"/>
    </location>
</feature>
<dbReference type="SUPFAM" id="SSF54928">
    <property type="entry name" value="RNA-binding domain, RBD"/>
    <property type="match status" value="2"/>
</dbReference>
<gene>
    <name evidence="4" type="ORF">TGP89_321630</name>
</gene>
<evidence type="ECO:0000256" key="2">
    <source>
        <dbReference type="SAM" id="MobiDB-lite"/>
    </source>
</evidence>
<evidence type="ECO:0000313" key="5">
    <source>
        <dbReference type="Proteomes" id="UP000028828"/>
    </source>
</evidence>
<dbReference type="GO" id="GO:0003723">
    <property type="term" value="F:RNA binding"/>
    <property type="evidence" value="ECO:0007669"/>
    <property type="project" value="UniProtKB-UniRule"/>
</dbReference>
<organism evidence="4 5">
    <name type="scientific">Toxoplasma gondii p89</name>
    <dbReference type="NCBI Taxonomy" id="943119"/>
    <lineage>
        <taxon>Eukaryota</taxon>
        <taxon>Sar</taxon>
        <taxon>Alveolata</taxon>
        <taxon>Apicomplexa</taxon>
        <taxon>Conoidasida</taxon>
        <taxon>Coccidia</taxon>
        <taxon>Eucoccidiorida</taxon>
        <taxon>Eimeriorina</taxon>
        <taxon>Sarcocystidae</taxon>
        <taxon>Toxoplasma</taxon>
    </lineage>
</organism>
<dbReference type="GO" id="GO:0071013">
    <property type="term" value="C:catalytic step 2 spliceosome"/>
    <property type="evidence" value="ECO:0007669"/>
    <property type="project" value="TreeGrafter"/>
</dbReference>
<dbReference type="OrthoDB" id="272703at2759"/>
<dbReference type="SMART" id="SM00361">
    <property type="entry name" value="RRM_1"/>
    <property type="match status" value="2"/>
</dbReference>
<dbReference type="Gene3D" id="3.30.70.330">
    <property type="match status" value="3"/>
</dbReference>
<dbReference type="SMART" id="SM00360">
    <property type="entry name" value="RRM"/>
    <property type="match status" value="3"/>
</dbReference>
<dbReference type="EMBL" id="AEYI02002494">
    <property type="protein sequence ID" value="KFG28058.1"/>
    <property type="molecule type" value="Genomic_DNA"/>
</dbReference>
<comment type="caution">
    <text evidence="4">The sequence shown here is derived from an EMBL/GenBank/DDBJ whole genome shotgun (WGS) entry which is preliminary data.</text>
</comment>
<evidence type="ECO:0000256" key="1">
    <source>
        <dbReference type="PROSITE-ProRule" id="PRU00176"/>
    </source>
</evidence>